<dbReference type="Gene3D" id="1.10.45.10">
    <property type="entry name" value="Vanillyl-alcohol Oxidase, Chain A, domain 4"/>
    <property type="match status" value="1"/>
</dbReference>
<dbReference type="Gene3D" id="3.30.70.2740">
    <property type="match status" value="1"/>
</dbReference>
<accession>A0A2T2XB16</accession>
<gene>
    <name evidence="7" type="ORF">C7B43_00070</name>
</gene>
<feature type="domain" description="FAD-binding PCMH-type" evidence="6">
    <location>
        <begin position="487"/>
        <end position="656"/>
    </location>
</feature>
<dbReference type="InterPro" id="IPR051914">
    <property type="entry name" value="FAD-linked_OxidoTrans_Type4"/>
</dbReference>
<dbReference type="InterPro" id="IPR036318">
    <property type="entry name" value="FAD-bd_PCMH-like_sf"/>
</dbReference>
<dbReference type="FunFam" id="3.30.70.2740:FF:000001">
    <property type="entry name" value="D-lactate dehydrogenase mitochondrial"/>
    <property type="match status" value="1"/>
</dbReference>
<dbReference type="SUPFAM" id="SSF55103">
    <property type="entry name" value="FAD-linked oxidases, C-terminal domain"/>
    <property type="match status" value="1"/>
</dbReference>
<comment type="caution">
    <text evidence="7">The sequence shown here is derived from an EMBL/GenBank/DDBJ whole genome shotgun (WGS) entry which is preliminary data.</text>
</comment>
<dbReference type="InterPro" id="IPR016164">
    <property type="entry name" value="FAD-linked_Oxase-like_C"/>
</dbReference>
<dbReference type="SUPFAM" id="SSF56176">
    <property type="entry name" value="FAD-binding/transporter-associated domain-like"/>
    <property type="match status" value="2"/>
</dbReference>
<dbReference type="InterPro" id="IPR006094">
    <property type="entry name" value="Oxid_FAD_bind_N"/>
</dbReference>
<reference evidence="7 8" key="1">
    <citation type="journal article" date="2014" name="BMC Genomics">
        <title>Comparison of environmental and isolate Sulfobacillus genomes reveals diverse carbon, sulfur, nitrogen, and hydrogen metabolisms.</title>
        <authorList>
            <person name="Justice N.B."/>
            <person name="Norman A."/>
            <person name="Brown C.T."/>
            <person name="Singh A."/>
            <person name="Thomas B.C."/>
            <person name="Banfield J.F."/>
        </authorList>
    </citation>
    <scope>NUCLEOTIDE SEQUENCE [LARGE SCALE GENOMIC DNA]</scope>
    <source>
        <strain evidence="7">AMDSBA1</strain>
    </source>
</reference>
<evidence type="ECO:0000256" key="2">
    <source>
        <dbReference type="ARBA" id="ARBA00008000"/>
    </source>
</evidence>
<comment type="similarity">
    <text evidence="2">Belongs to the FAD-binding oxidoreductase/transferase type 4 family.</text>
</comment>
<evidence type="ECO:0000259" key="6">
    <source>
        <dbReference type="PROSITE" id="PS51387"/>
    </source>
</evidence>
<evidence type="ECO:0000256" key="4">
    <source>
        <dbReference type="ARBA" id="ARBA00022827"/>
    </source>
</evidence>
<dbReference type="PANTHER" id="PTHR42934">
    <property type="entry name" value="GLYCOLATE OXIDASE SUBUNIT GLCD"/>
    <property type="match status" value="1"/>
</dbReference>
<dbReference type="InterPro" id="IPR016169">
    <property type="entry name" value="FAD-bd_PCMH_sub2"/>
</dbReference>
<dbReference type="Pfam" id="PF01565">
    <property type="entry name" value="FAD_binding_4"/>
    <property type="match status" value="2"/>
</dbReference>
<feature type="domain" description="FAD-binding PCMH-type" evidence="6">
    <location>
        <begin position="57"/>
        <end position="232"/>
    </location>
</feature>
<dbReference type="Pfam" id="PF02913">
    <property type="entry name" value="FAD-oxidase_C"/>
    <property type="match status" value="1"/>
</dbReference>
<keyword evidence="5" id="KW-0560">Oxidoreductase</keyword>
<protein>
    <submittedName>
        <fullName evidence="7">FAD-binding oxidoreductase</fullName>
    </submittedName>
</protein>
<keyword evidence="4" id="KW-0274">FAD</keyword>
<evidence type="ECO:0000256" key="3">
    <source>
        <dbReference type="ARBA" id="ARBA00022630"/>
    </source>
</evidence>
<dbReference type="PROSITE" id="PS51387">
    <property type="entry name" value="FAD_PCMH"/>
    <property type="match status" value="2"/>
</dbReference>
<proteinExistence type="inferred from homology"/>
<evidence type="ECO:0000313" key="8">
    <source>
        <dbReference type="Proteomes" id="UP000242699"/>
    </source>
</evidence>
<dbReference type="InterPro" id="IPR016166">
    <property type="entry name" value="FAD-bd_PCMH"/>
</dbReference>
<dbReference type="InterPro" id="IPR016171">
    <property type="entry name" value="Vanillyl_alc_oxidase_C-sub2"/>
</dbReference>
<evidence type="ECO:0000256" key="1">
    <source>
        <dbReference type="ARBA" id="ARBA00001974"/>
    </source>
</evidence>
<dbReference type="Proteomes" id="UP000242699">
    <property type="component" value="Unassembled WGS sequence"/>
</dbReference>
<organism evidence="7 8">
    <name type="scientific">Sulfobacillus benefaciens</name>
    <dbReference type="NCBI Taxonomy" id="453960"/>
    <lineage>
        <taxon>Bacteria</taxon>
        <taxon>Bacillati</taxon>
        <taxon>Bacillota</taxon>
        <taxon>Clostridia</taxon>
        <taxon>Eubacteriales</taxon>
        <taxon>Clostridiales Family XVII. Incertae Sedis</taxon>
        <taxon>Sulfobacillus</taxon>
    </lineage>
</organism>
<evidence type="ECO:0000256" key="5">
    <source>
        <dbReference type="ARBA" id="ARBA00023002"/>
    </source>
</evidence>
<dbReference type="AlphaFoldDB" id="A0A2T2XB16"/>
<sequence>MQTFAEGSLHQSIQNLLVPIDSEQKQQFMVTLAPFFGNRLLLQADRLTAYSYDATAEQYRPDAALVVENEDELRRVLEAADKFGIPVIARGSGSNISGGTLPIVGGIVLSLTRLKHIRKIDPENRSATVEPGVVNADLQMALKPYGFFFPPDPASHRIATVGGNVAEGSGGPHCVKYGTTTHYVRSLRVLLADGTPVVCSDKFTRVDWPGLLTGSEGTLAVITEMTVRILPLPSHTGMLLAGFSSVVEAVSAVSGIVRARQIPSTLELLDKATLDTVRPFINAGYPNSEAVLLIEVDGSEASVQQQLEQLVAILKTFHAEPIVVAETPEQADRLMAARRSAYGAAARLASHVWTQDVTVPRPLLADMMSHVLTIARHYALSINTVAHAGDGNLHPLIPFHPDNRDEVDRMRAADHDILQKATELGGSITGEHGIGIDKLHELPLMFSEDELSAMYAVKRAFDPRGLLNPGKAVLPVTAEPSVSAPPQYPPLPGSLEPGSIPELREILRNAEFQHAPLGTDQNRYQGECRISLTHLRNIVDFDPDNMTITVEAGMPFEDFAAFLRDHRLMFPPVPLHSQQTLGALVAEGLPHLTQFGYGPLKNWILGVEVVDGRGCLLRFGRKIMKNVAGLDMPKLFIGSLGQYGIITTIILRLQPEIPTPRVYTLERGALTGTKDQDLVRKLSPLAPGVQGLWMFSGQIVIFLDGRDLATQESQLQTVLQDLNCSYQTHEAAPVIAMTQSFLSGLYHRAYDNNQAIILGCGQAEGVRDPYYLQLDGSLWIAPETNQNLKAFPGSRRLDQSGWHILGPEDPHLAAIAERIKHYFDPAKILTHVP</sequence>
<dbReference type="GO" id="GO:0016491">
    <property type="term" value="F:oxidoreductase activity"/>
    <property type="evidence" value="ECO:0007669"/>
    <property type="project" value="UniProtKB-KW"/>
</dbReference>
<keyword evidence="3" id="KW-0285">Flavoprotein</keyword>
<dbReference type="PANTHER" id="PTHR42934:SF1">
    <property type="entry name" value="GLYCOLATE OXIDASE SUBUNIT GLCD"/>
    <property type="match status" value="1"/>
</dbReference>
<comment type="cofactor">
    <cofactor evidence="1">
        <name>FAD</name>
        <dbReference type="ChEBI" id="CHEBI:57692"/>
    </cofactor>
</comment>
<dbReference type="InterPro" id="IPR004113">
    <property type="entry name" value="FAD-bd_oxidored_4_C"/>
</dbReference>
<dbReference type="Gene3D" id="3.30.465.10">
    <property type="match status" value="2"/>
</dbReference>
<name>A0A2T2XB16_9FIRM</name>
<dbReference type="EMBL" id="PXYT01000001">
    <property type="protein sequence ID" value="PSR31658.1"/>
    <property type="molecule type" value="Genomic_DNA"/>
</dbReference>
<dbReference type="GO" id="GO:0071949">
    <property type="term" value="F:FAD binding"/>
    <property type="evidence" value="ECO:0007669"/>
    <property type="project" value="InterPro"/>
</dbReference>
<evidence type="ECO:0000313" key="7">
    <source>
        <dbReference type="EMBL" id="PSR31658.1"/>
    </source>
</evidence>